<evidence type="ECO:0000313" key="4">
    <source>
        <dbReference type="Proteomes" id="UP000254737"/>
    </source>
</evidence>
<keyword evidence="1 2" id="KW-0732">Signal</keyword>
<gene>
    <name evidence="3" type="ORF">NCTC13456_03099</name>
</gene>
<sequence length="690" mass="76972">MKKNLLALVALGAMYSASAQDTYIKDAVIVKVNPNTLFYNGGNVSVATDATGGTTEKIINEGNIQIKGGFTNVNETGKNFVNKYTSSTSYGQLIIKDASSVTGKVAIERSVPDLTNDEYIISLPYKNTLAKDVINSMTGGNFFSGNCAINVDCGLDKRYTQSLFVWDVEETEYDAVDNNHTITPERRYLLNLRNGTNVKSTINSLGAVNSLVFAGIPNNNQTNYTLKSGLKGKSSDFANLAWKDWKNRINNYAESYDSYLGNQTGTKYDTDVLFGKNLHRLANPFTSNLDLSNVNTNSSWITFATTAGSNQSPANAWGALRFRVFKVANDYIIKWNSNSGNTSTGNTTALSAYLSKNGSNNNYFWIGSPEALLVKPYESFYVDYYAINSSVNGGRIVSANVNLKDSNKTFNSNFITTGTSSPVYSRSSQNQTNQDTTLLDNQELKENGLVTDFDFTQLELYLSKDNQLQGNAAYLLNANFMATGSSNPAKITNPIFFYEEDKEGNVLLDSQTLTNQFNNEDYVGKPLRIGFYNLENGKNYRLNLNLYEYSILNKVQNLSLGKYYLYDNVTKKAIDVSEATELSFVADDKINERFEFYWNELPTTLGTSDLTRTDATFLYTNNGSQYVRFEDKNTTADISIFDLTGRQIFYKTNIMTNTDYKLNLANIPTMYVVKITYKDGKVVTKKTINK</sequence>
<feature type="chain" id="PRO_5016937952" description="T9SS type A sorting domain-containing protein" evidence="2">
    <location>
        <begin position="20"/>
        <end position="690"/>
    </location>
</feature>
<dbReference type="RefSeq" id="WP_115001491.1">
    <property type="nucleotide sequence ID" value="NZ_UFXS01000001.1"/>
</dbReference>
<dbReference type="Proteomes" id="UP000254737">
    <property type="component" value="Unassembled WGS sequence"/>
</dbReference>
<dbReference type="NCBIfam" id="TIGR04183">
    <property type="entry name" value="Por_Secre_tail"/>
    <property type="match status" value="1"/>
</dbReference>
<evidence type="ECO:0008006" key="5">
    <source>
        <dbReference type="Google" id="ProtNLM"/>
    </source>
</evidence>
<name>A0A376GI05_9FLAO</name>
<protein>
    <recommendedName>
        <fullName evidence="5">T9SS type A sorting domain-containing protein</fullName>
    </recommendedName>
</protein>
<dbReference type="InterPro" id="IPR026444">
    <property type="entry name" value="Secre_tail"/>
</dbReference>
<dbReference type="AlphaFoldDB" id="A0A376GI05"/>
<evidence type="ECO:0000256" key="1">
    <source>
        <dbReference type="ARBA" id="ARBA00022729"/>
    </source>
</evidence>
<evidence type="ECO:0000256" key="2">
    <source>
        <dbReference type="SAM" id="SignalP"/>
    </source>
</evidence>
<organism evidence="3 4">
    <name type="scientific">Empedobacter falsenii</name>
    <dbReference type="NCBI Taxonomy" id="343874"/>
    <lineage>
        <taxon>Bacteria</taxon>
        <taxon>Pseudomonadati</taxon>
        <taxon>Bacteroidota</taxon>
        <taxon>Flavobacteriia</taxon>
        <taxon>Flavobacteriales</taxon>
        <taxon>Weeksellaceae</taxon>
        <taxon>Empedobacter</taxon>
    </lineage>
</organism>
<proteinExistence type="predicted"/>
<accession>A0A376GI05</accession>
<reference evidence="3 4" key="1">
    <citation type="submission" date="2018-06" db="EMBL/GenBank/DDBJ databases">
        <authorList>
            <consortium name="Pathogen Informatics"/>
            <person name="Doyle S."/>
        </authorList>
    </citation>
    <scope>NUCLEOTIDE SEQUENCE [LARGE SCALE GENOMIC DNA]</scope>
    <source>
        <strain evidence="3 4">NCTC13456</strain>
    </source>
</reference>
<evidence type="ECO:0000313" key="3">
    <source>
        <dbReference type="EMBL" id="STD59448.1"/>
    </source>
</evidence>
<dbReference type="EMBL" id="UFXS01000001">
    <property type="protein sequence ID" value="STD59448.1"/>
    <property type="molecule type" value="Genomic_DNA"/>
</dbReference>
<feature type="signal peptide" evidence="2">
    <location>
        <begin position="1"/>
        <end position="19"/>
    </location>
</feature>
<dbReference type="STRING" id="343874.GCA_000805695_02584"/>